<dbReference type="AlphaFoldDB" id="A0A239T7J0"/>
<dbReference type="eggNOG" id="ENOG503408A">
    <property type="taxonomic scope" value="Bacteria"/>
</dbReference>
<dbReference type="Gene3D" id="3.40.50.11110">
    <property type="entry name" value="Sialyltransferase, C-terminal GT-B Rossman nucleotide-binding domain"/>
    <property type="match status" value="1"/>
</dbReference>
<proteinExistence type="predicted"/>
<name>A0A239T7J0_9FIRM</name>
<dbReference type="GO" id="GO:0016740">
    <property type="term" value="F:transferase activity"/>
    <property type="evidence" value="ECO:0007669"/>
    <property type="project" value="UniProtKB-KW"/>
</dbReference>
<sequence length="349" mass="40836">MKNLFVVNTPYHLLTCFILTHSIYKKDENYLVLMHPHGYEKWKTNKLMTYMSSTNCGYKQVFLLLNWLSSKNKKESYRKQANYVKENIKPLNIDNVFIGVDISPANQLLVMAVGKNEFYRFEDGVYSYINENRRRKKSHALFHKIKTYLLKWISGIHGNMYINTEAEGENPAGKLDIMYQPWLLQRKSPATKEITIEMINEAMQNLKSQQLLKEVFQEDCILYLSQPMVEKGLFTIENEAQCLKKILLSIKNKTVLYYKPHPNDSKEKLEYYKNNFKQLKIYNEIEPAELLFNSNSKLKAVVSYQSSALMNVDKFAKTDIKAISLADSLNVAIHPIYRNIMKKAGIIFY</sequence>
<protein>
    <submittedName>
        <fullName evidence="1">Glycosyltransferase family 52</fullName>
    </submittedName>
</protein>
<reference evidence="1 2" key="1">
    <citation type="submission" date="2017-06" db="EMBL/GenBank/DDBJ databases">
        <authorList>
            <consortium name="Pathogen Informatics"/>
        </authorList>
    </citation>
    <scope>NUCLEOTIDE SEQUENCE [LARGE SCALE GENOMIC DNA]</scope>
    <source>
        <strain evidence="1 2">NCTC10570</strain>
    </source>
</reference>
<dbReference type="Pfam" id="PF07388">
    <property type="entry name" value="A-2_8-polyST"/>
    <property type="match status" value="1"/>
</dbReference>
<evidence type="ECO:0000313" key="1">
    <source>
        <dbReference type="EMBL" id="SNU93691.1"/>
    </source>
</evidence>
<evidence type="ECO:0000313" key="2">
    <source>
        <dbReference type="Proteomes" id="UP000215383"/>
    </source>
</evidence>
<keyword evidence="2" id="KW-1185">Reference proteome</keyword>
<organism evidence="1 2">
    <name type="scientific">Megamonas hypermegale</name>
    <dbReference type="NCBI Taxonomy" id="158847"/>
    <lineage>
        <taxon>Bacteria</taxon>
        <taxon>Bacillati</taxon>
        <taxon>Bacillota</taxon>
        <taxon>Negativicutes</taxon>
        <taxon>Selenomonadales</taxon>
        <taxon>Selenomonadaceae</taxon>
        <taxon>Megamonas</taxon>
    </lineage>
</organism>
<dbReference type="Proteomes" id="UP000215383">
    <property type="component" value="Chromosome 1"/>
</dbReference>
<dbReference type="RefSeq" id="WP_027890654.1">
    <property type="nucleotide sequence ID" value="NZ_LT906446.1"/>
</dbReference>
<dbReference type="EMBL" id="LT906446">
    <property type="protein sequence ID" value="SNU93691.1"/>
    <property type="molecule type" value="Genomic_DNA"/>
</dbReference>
<dbReference type="GeneID" id="78506104"/>
<gene>
    <name evidence="1" type="ORF">SAMEA4364220_00057</name>
</gene>
<keyword evidence="1" id="KW-0808">Transferase</keyword>
<accession>A0A239T7J0</accession>
<dbReference type="InterPro" id="IPR010866">
    <property type="entry name" value="A-2_8-polyST"/>
</dbReference>